<dbReference type="SUPFAM" id="SSF69572">
    <property type="entry name" value="Activating enzymes of the ubiquitin-like proteins"/>
    <property type="match status" value="1"/>
</dbReference>
<evidence type="ECO:0000259" key="1">
    <source>
        <dbReference type="Pfam" id="PF00899"/>
    </source>
</evidence>
<keyword evidence="4" id="KW-1185">Reference proteome</keyword>
<proteinExistence type="predicted"/>
<dbReference type="Proteomes" id="UP001598130">
    <property type="component" value="Unassembled WGS sequence"/>
</dbReference>
<name>A0ABW6CVV0_9CAUL</name>
<dbReference type="GO" id="GO:0016779">
    <property type="term" value="F:nucleotidyltransferase activity"/>
    <property type="evidence" value="ECO:0007669"/>
    <property type="project" value="UniProtKB-KW"/>
</dbReference>
<keyword evidence="3" id="KW-0548">Nucleotidyltransferase</keyword>
<reference evidence="3 4" key="1">
    <citation type="submission" date="2022-09" db="EMBL/GenBank/DDBJ databases">
        <title>New species of Phenylobacterium.</title>
        <authorList>
            <person name="Mieszkin S."/>
        </authorList>
    </citation>
    <scope>NUCLEOTIDE SEQUENCE [LARGE SCALE GENOMIC DNA]</scope>
    <source>
        <strain evidence="3 4">HK31-G</strain>
    </source>
</reference>
<dbReference type="RefSeq" id="WP_377369893.1">
    <property type="nucleotide sequence ID" value="NZ_JAOTJD010000017.1"/>
</dbReference>
<feature type="domain" description="THIF-type NAD/FAD binding fold" evidence="1">
    <location>
        <begin position="172"/>
        <end position="298"/>
    </location>
</feature>
<evidence type="ECO:0000313" key="3">
    <source>
        <dbReference type="EMBL" id="MFD3264342.1"/>
    </source>
</evidence>
<dbReference type="Pfam" id="PF20590">
    <property type="entry name" value="DUF6791"/>
    <property type="match status" value="1"/>
</dbReference>
<organism evidence="3 4">
    <name type="scientific">Phenylobacterium ferrooxidans</name>
    <dbReference type="NCBI Taxonomy" id="2982689"/>
    <lineage>
        <taxon>Bacteria</taxon>
        <taxon>Pseudomonadati</taxon>
        <taxon>Pseudomonadota</taxon>
        <taxon>Alphaproteobacteria</taxon>
        <taxon>Caulobacterales</taxon>
        <taxon>Caulobacteraceae</taxon>
        <taxon>Phenylobacterium</taxon>
    </lineage>
</organism>
<comment type="caution">
    <text evidence="3">The sequence shown here is derived from an EMBL/GenBank/DDBJ whole genome shotgun (WGS) entry which is preliminary data.</text>
</comment>
<dbReference type="CDD" id="cd01483">
    <property type="entry name" value="E1_enzyme_family"/>
    <property type="match status" value="1"/>
</dbReference>
<evidence type="ECO:0000259" key="2">
    <source>
        <dbReference type="Pfam" id="PF20590"/>
    </source>
</evidence>
<dbReference type="NCBIfam" id="NF004804">
    <property type="entry name" value="PRK06153.1-3"/>
    <property type="match status" value="1"/>
</dbReference>
<feature type="domain" description="DUF6791" evidence="2">
    <location>
        <begin position="11"/>
        <end position="160"/>
    </location>
</feature>
<dbReference type="EMBL" id="JAOTJD010000017">
    <property type="protein sequence ID" value="MFD3264342.1"/>
    <property type="molecule type" value="Genomic_DNA"/>
</dbReference>
<dbReference type="Pfam" id="PF00899">
    <property type="entry name" value="ThiF"/>
    <property type="match status" value="1"/>
</dbReference>
<protein>
    <submittedName>
        <fullName evidence="3">ThiF family adenylyltransferase</fullName>
    </submittedName>
</protein>
<dbReference type="InterPro" id="IPR035985">
    <property type="entry name" value="Ubiquitin-activating_enz"/>
</dbReference>
<dbReference type="InterPro" id="IPR046741">
    <property type="entry name" value="DUF6791"/>
</dbReference>
<dbReference type="Gene3D" id="3.40.50.720">
    <property type="entry name" value="NAD(P)-binding Rossmann-like Domain"/>
    <property type="match status" value="1"/>
</dbReference>
<dbReference type="InterPro" id="IPR000594">
    <property type="entry name" value="ThiF_NAD_FAD-bd"/>
</dbReference>
<dbReference type="NCBIfam" id="NF004805">
    <property type="entry name" value="PRK06153.1-4"/>
    <property type="match status" value="1"/>
</dbReference>
<sequence>MSRRPIARSPALRQLRDEGFDIEVLVGYLVVHNVPYVNEQREVKRGVLFAALRLNNDVALEPEDHQCKWAGDMPCQVNGATMQSLGPSSTPMTIAGHEVKWNFSHKPALTGRYTDFYDKMTKYVEKISGPAQAAQPGITAINHKPRAPDPEDSVFLYEDTASSRADIVAINDKLKPLKVGIVGLGGTGSYVLDYIAKSPAQEIHLFDGDGLEQHNVFRAPGAVSGEELDEELTKVVFHARTYGKMRRGIFTHPYAMTPDKLHDLEGLDFVFLCMEGKGKRPIVEKLEALGIPFIDVGMGITIHGESLRGQLRTTTSTPAKRNHVYEKNRIAFTTTDEINEYDKNIQVVELNALNAALAVIKFKKLFGFYDDDAHEHFSVFVVAGAETINEDGDE</sequence>
<keyword evidence="3" id="KW-0808">Transferase</keyword>
<evidence type="ECO:0000313" key="4">
    <source>
        <dbReference type="Proteomes" id="UP001598130"/>
    </source>
</evidence>
<accession>A0ABW6CVV0</accession>
<gene>
    <name evidence="3" type="ORF">OCL97_10260</name>
</gene>